<accession>A0A7S0IUR3</accession>
<dbReference type="AlphaFoldDB" id="A0A7S0IUR3"/>
<reference evidence="1" key="1">
    <citation type="submission" date="2021-01" db="EMBL/GenBank/DDBJ databases">
        <authorList>
            <person name="Corre E."/>
            <person name="Pelletier E."/>
            <person name="Niang G."/>
            <person name="Scheremetjew M."/>
            <person name="Finn R."/>
            <person name="Kale V."/>
            <person name="Holt S."/>
            <person name="Cochrane G."/>
            <person name="Meng A."/>
            <person name="Brown T."/>
            <person name="Cohen L."/>
        </authorList>
    </citation>
    <scope>NUCLEOTIDE SEQUENCE</scope>
    <source>
        <strain evidence="1">RCC1130</strain>
    </source>
</reference>
<gene>
    <name evidence="1" type="ORF">CLEP1334_LOCUS7772</name>
</gene>
<protein>
    <submittedName>
        <fullName evidence="1">Uncharacterized protein</fullName>
    </submittedName>
</protein>
<organism evidence="1">
    <name type="scientific">Calcidiscus leptoporus</name>
    <dbReference type="NCBI Taxonomy" id="127549"/>
    <lineage>
        <taxon>Eukaryota</taxon>
        <taxon>Haptista</taxon>
        <taxon>Haptophyta</taxon>
        <taxon>Prymnesiophyceae</taxon>
        <taxon>Coccolithales</taxon>
        <taxon>Calcidiscaceae</taxon>
        <taxon>Calcidiscus</taxon>
    </lineage>
</organism>
<dbReference type="EMBL" id="HBER01015462">
    <property type="protein sequence ID" value="CAD8532517.1"/>
    <property type="molecule type" value="Transcribed_RNA"/>
</dbReference>
<name>A0A7S0IUR3_9EUKA</name>
<proteinExistence type="predicted"/>
<sequence>MPHEQVRDDETDVPYLLEGSLRGATMRTYEERLLQDTDHCEVTVLPLRGVNDDARPALRRFAQEELRLQRTRGGFDVSSSSDVGAPCCQNLWMVYSQLRSRARVGDAAETSNAREGGTSGGLCTFGAPLVATALQRLGVLELHMDVERVTPAALPALQLTAGASFGKPFVVRGAS</sequence>
<evidence type="ECO:0000313" key="1">
    <source>
        <dbReference type="EMBL" id="CAD8532517.1"/>
    </source>
</evidence>